<feature type="domain" description="DNA replication/recombination mediator RecO N-terminal" evidence="8">
    <location>
        <begin position="1"/>
        <end position="76"/>
    </location>
</feature>
<keyword evidence="5 7" id="KW-0234">DNA repair</keyword>
<keyword evidence="11" id="KW-1185">Reference proteome</keyword>
<protein>
    <recommendedName>
        <fullName evidence="2 7">DNA repair protein RecO</fullName>
    </recommendedName>
    <alternativeName>
        <fullName evidence="6 7">Recombination protein O</fullName>
    </alternativeName>
</protein>
<evidence type="ECO:0000256" key="3">
    <source>
        <dbReference type="ARBA" id="ARBA00022763"/>
    </source>
</evidence>
<dbReference type="AlphaFoldDB" id="A0A2T4MJ69"/>
<dbReference type="EMBL" id="WMFL01000085">
    <property type="protein sequence ID" value="NJI03370.1"/>
    <property type="molecule type" value="Genomic_DNA"/>
</dbReference>
<dbReference type="Proteomes" id="UP000195208">
    <property type="component" value="Unassembled WGS sequence"/>
</dbReference>
<reference evidence="9" key="2">
    <citation type="submission" date="2019-11" db="EMBL/GenBank/DDBJ databases">
        <title>Whole genome comparisons of Staphylococcus agnetis isolates from cattle and chickens.</title>
        <authorList>
            <person name="Rhoads D."/>
            <person name="Shwani A."/>
            <person name="Adkins P."/>
            <person name="Calcutt M."/>
            <person name="Middleton J."/>
        </authorList>
    </citation>
    <scope>NUCLEOTIDE SEQUENCE</scope>
    <source>
        <strain evidence="9">1387</strain>
    </source>
</reference>
<dbReference type="KEGG" id="sagq:EP23_03700"/>
<dbReference type="PANTHER" id="PTHR33991">
    <property type="entry name" value="DNA REPAIR PROTEIN RECO"/>
    <property type="match status" value="1"/>
</dbReference>
<evidence type="ECO:0000313" key="11">
    <source>
        <dbReference type="Proteomes" id="UP000195208"/>
    </source>
</evidence>
<reference evidence="10 11" key="1">
    <citation type="submission" date="2017-04" db="EMBL/GenBank/DDBJ databases">
        <title>Staphylococcus agnetis, a potential pathogen in the broiler production.</title>
        <authorList>
            <person name="Poulsen L."/>
        </authorList>
    </citation>
    <scope>NUCLEOTIDE SEQUENCE [LARGE SCALE GENOMIC DNA]</scope>
    <source>
        <strain evidence="10 11">723_310714_2_2_spleen</strain>
    </source>
</reference>
<evidence type="ECO:0000256" key="4">
    <source>
        <dbReference type="ARBA" id="ARBA00023172"/>
    </source>
</evidence>
<comment type="function">
    <text evidence="7">Involved in DNA repair and RecF pathway recombination.</text>
</comment>
<dbReference type="RefSeq" id="WP_060551142.1">
    <property type="nucleotide sequence ID" value="NZ_CP009623.1"/>
</dbReference>
<dbReference type="Gene3D" id="1.20.1440.120">
    <property type="entry name" value="Recombination protein O, C-terminal domain"/>
    <property type="match status" value="1"/>
</dbReference>
<name>A0A2T4MJ69_9STAP</name>
<sequence length="260" mass="30002">MLIKQNGIIIKSVDYGESDRIITILNEHGAKIPLMVRRAKKVKSGFQATTQPFVKALFIYNKFRGMGTLTSIDVIDLNYNLRMDIYANSYASLCLEIIERSMEQDEINKHMYQLLTFAIERINEDVSPQLIANIVMLKCLPRHGISLQLDKCVITQSQNSEDLSAYSFKFNGVISNQVMYQDTHALPLSNKTIYIMNVLQQLKLSQINELRIHQKIVDEMSTFILMIYKEYLGLFFKSQRLINQLKRSALDILDDSKPTH</sequence>
<evidence type="ECO:0000256" key="2">
    <source>
        <dbReference type="ARBA" id="ARBA00021310"/>
    </source>
</evidence>
<evidence type="ECO:0000313" key="10">
    <source>
        <dbReference type="EMBL" id="OTW31738.1"/>
    </source>
</evidence>
<accession>A0A2T4MJ69</accession>
<keyword evidence="4 7" id="KW-0233">DNA recombination</keyword>
<dbReference type="SUPFAM" id="SSF50249">
    <property type="entry name" value="Nucleic acid-binding proteins"/>
    <property type="match status" value="1"/>
</dbReference>
<dbReference type="Gene3D" id="2.40.50.140">
    <property type="entry name" value="Nucleic acid-binding proteins"/>
    <property type="match status" value="1"/>
</dbReference>
<organism evidence="9 12">
    <name type="scientific">Staphylococcus agnetis</name>
    <dbReference type="NCBI Taxonomy" id="985762"/>
    <lineage>
        <taxon>Bacteria</taxon>
        <taxon>Bacillati</taxon>
        <taxon>Bacillota</taxon>
        <taxon>Bacilli</taxon>
        <taxon>Bacillales</taxon>
        <taxon>Staphylococcaceae</taxon>
        <taxon>Staphylococcus</taxon>
    </lineage>
</organism>
<evidence type="ECO:0000256" key="6">
    <source>
        <dbReference type="ARBA" id="ARBA00033409"/>
    </source>
</evidence>
<gene>
    <name evidence="7 9" type="primary">recO</name>
    <name evidence="10" type="ORF">B9M88_03100</name>
    <name evidence="9" type="ORF">GLV84_11080</name>
</gene>
<dbReference type="InterPro" id="IPR037278">
    <property type="entry name" value="ARFGAP/RecO"/>
</dbReference>
<dbReference type="HAMAP" id="MF_00201">
    <property type="entry name" value="RecO"/>
    <property type="match status" value="1"/>
</dbReference>
<dbReference type="PANTHER" id="PTHR33991:SF1">
    <property type="entry name" value="DNA REPAIR PROTEIN RECO"/>
    <property type="match status" value="1"/>
</dbReference>
<dbReference type="OrthoDB" id="9797083at2"/>
<dbReference type="EMBL" id="NEFX01000004">
    <property type="protein sequence ID" value="OTW31738.1"/>
    <property type="molecule type" value="Genomic_DNA"/>
</dbReference>
<evidence type="ECO:0000259" key="8">
    <source>
        <dbReference type="Pfam" id="PF11967"/>
    </source>
</evidence>
<proteinExistence type="inferred from homology"/>
<dbReference type="GO" id="GO:0006310">
    <property type="term" value="P:DNA recombination"/>
    <property type="evidence" value="ECO:0007669"/>
    <property type="project" value="UniProtKB-UniRule"/>
</dbReference>
<evidence type="ECO:0000256" key="1">
    <source>
        <dbReference type="ARBA" id="ARBA00007452"/>
    </source>
</evidence>
<comment type="similarity">
    <text evidence="1 7">Belongs to the RecO family.</text>
</comment>
<dbReference type="GO" id="GO:0043590">
    <property type="term" value="C:bacterial nucleoid"/>
    <property type="evidence" value="ECO:0007669"/>
    <property type="project" value="TreeGrafter"/>
</dbReference>
<dbReference type="SUPFAM" id="SSF57863">
    <property type="entry name" value="ArfGap/RecO-like zinc finger"/>
    <property type="match status" value="1"/>
</dbReference>
<dbReference type="NCBIfam" id="TIGR00613">
    <property type="entry name" value="reco"/>
    <property type="match status" value="1"/>
</dbReference>
<dbReference type="InterPro" id="IPR012340">
    <property type="entry name" value="NA-bd_OB-fold"/>
</dbReference>
<evidence type="ECO:0000313" key="12">
    <source>
        <dbReference type="Proteomes" id="UP000646308"/>
    </source>
</evidence>
<evidence type="ECO:0000313" key="9">
    <source>
        <dbReference type="EMBL" id="NJI03370.1"/>
    </source>
</evidence>
<dbReference type="Pfam" id="PF11967">
    <property type="entry name" value="RecO_N"/>
    <property type="match status" value="1"/>
</dbReference>
<dbReference type="GO" id="GO:0006302">
    <property type="term" value="P:double-strand break repair"/>
    <property type="evidence" value="ECO:0007669"/>
    <property type="project" value="TreeGrafter"/>
</dbReference>
<dbReference type="Proteomes" id="UP000646308">
    <property type="component" value="Unassembled WGS sequence"/>
</dbReference>
<dbReference type="InterPro" id="IPR003717">
    <property type="entry name" value="RecO"/>
</dbReference>
<comment type="caution">
    <text evidence="9">The sequence shown here is derived from an EMBL/GenBank/DDBJ whole genome shotgun (WGS) entry which is preliminary data.</text>
</comment>
<dbReference type="Pfam" id="PF02565">
    <property type="entry name" value="RecO_C"/>
    <property type="match status" value="1"/>
</dbReference>
<keyword evidence="3 7" id="KW-0227">DNA damage</keyword>
<dbReference type="InterPro" id="IPR022572">
    <property type="entry name" value="DNA_rep/recomb_RecO_N"/>
</dbReference>
<dbReference type="GeneID" id="57691676"/>
<evidence type="ECO:0000256" key="5">
    <source>
        <dbReference type="ARBA" id="ARBA00023204"/>
    </source>
</evidence>
<dbReference type="InterPro" id="IPR042242">
    <property type="entry name" value="RecO_C"/>
</dbReference>
<evidence type="ECO:0000256" key="7">
    <source>
        <dbReference type="HAMAP-Rule" id="MF_00201"/>
    </source>
</evidence>